<organism evidence="1 2">
    <name type="scientific">Olea europaea subsp. europaea</name>
    <dbReference type="NCBI Taxonomy" id="158383"/>
    <lineage>
        <taxon>Eukaryota</taxon>
        <taxon>Viridiplantae</taxon>
        <taxon>Streptophyta</taxon>
        <taxon>Embryophyta</taxon>
        <taxon>Tracheophyta</taxon>
        <taxon>Spermatophyta</taxon>
        <taxon>Magnoliopsida</taxon>
        <taxon>eudicotyledons</taxon>
        <taxon>Gunneridae</taxon>
        <taxon>Pentapetalae</taxon>
        <taxon>asterids</taxon>
        <taxon>lamiids</taxon>
        <taxon>Lamiales</taxon>
        <taxon>Oleaceae</taxon>
        <taxon>Oleeae</taxon>
        <taxon>Olea</taxon>
    </lineage>
</organism>
<dbReference type="Gramene" id="OE9A079776T1">
    <property type="protein sequence ID" value="OE9A079776C1"/>
    <property type="gene ID" value="OE9A079776"/>
</dbReference>
<name>A0A8S0PH73_OLEEU</name>
<evidence type="ECO:0000313" key="1">
    <source>
        <dbReference type="EMBL" id="CAA2952726.1"/>
    </source>
</evidence>
<reference evidence="1 2" key="1">
    <citation type="submission" date="2019-12" db="EMBL/GenBank/DDBJ databases">
        <authorList>
            <person name="Alioto T."/>
            <person name="Alioto T."/>
            <person name="Gomez Garrido J."/>
        </authorList>
    </citation>
    <scope>NUCLEOTIDE SEQUENCE [LARGE SCALE GENOMIC DNA]</scope>
</reference>
<keyword evidence="2" id="KW-1185">Reference proteome</keyword>
<proteinExistence type="predicted"/>
<protein>
    <submittedName>
        <fullName evidence="1">Uncharacterized protein</fullName>
    </submittedName>
</protein>
<comment type="caution">
    <text evidence="1">The sequence shown here is derived from an EMBL/GenBank/DDBJ whole genome shotgun (WGS) entry which is preliminary data.</text>
</comment>
<sequence>MMHPEHGLHTESLLRLGHVPDMACTSCPQKAYKCLKIRMHPYRGQEASLSWPWEARVHPELSRTPCLQTAYKCLKIRMRSYYGQDASRTWPTHRAQKLPTNDASLPRQGHILDMACTPCPQIAYKCLKIKWRSYRGQASPRSGQHTMPKNFPEMLKDQAASLPLSRSIPFIAYTLSPKNCLEMLEYRAASRMRRGRGLHTMSQK</sequence>
<dbReference type="AlphaFoldDB" id="A0A8S0PH73"/>
<evidence type="ECO:0000313" key="2">
    <source>
        <dbReference type="Proteomes" id="UP000594638"/>
    </source>
</evidence>
<accession>A0A8S0PH73</accession>
<dbReference type="Proteomes" id="UP000594638">
    <property type="component" value="Unassembled WGS sequence"/>
</dbReference>
<gene>
    <name evidence="1" type="ORF">OLEA9_A079776</name>
</gene>
<dbReference type="EMBL" id="CACTIH010000084">
    <property type="protein sequence ID" value="CAA2952726.1"/>
    <property type="molecule type" value="Genomic_DNA"/>
</dbReference>